<dbReference type="Pfam" id="PF05977">
    <property type="entry name" value="MFS_3"/>
    <property type="match status" value="1"/>
</dbReference>
<proteinExistence type="predicted"/>
<evidence type="ECO:0000256" key="7">
    <source>
        <dbReference type="SAM" id="Phobius"/>
    </source>
</evidence>
<feature type="transmembrane region" description="Helical" evidence="7">
    <location>
        <begin position="109"/>
        <end position="125"/>
    </location>
</feature>
<dbReference type="SUPFAM" id="SSF103473">
    <property type="entry name" value="MFS general substrate transporter"/>
    <property type="match status" value="1"/>
</dbReference>
<dbReference type="PANTHER" id="PTHR23513">
    <property type="entry name" value="INTEGRAL MEMBRANE EFFLUX PROTEIN-RELATED"/>
    <property type="match status" value="1"/>
</dbReference>
<feature type="transmembrane region" description="Helical" evidence="7">
    <location>
        <begin position="314"/>
        <end position="337"/>
    </location>
</feature>
<keyword evidence="5 7" id="KW-1133">Transmembrane helix</keyword>
<dbReference type="PANTHER" id="PTHR23513:SF11">
    <property type="entry name" value="STAPHYLOFERRIN A TRANSPORTER"/>
    <property type="match status" value="1"/>
</dbReference>
<evidence type="ECO:0000256" key="2">
    <source>
        <dbReference type="ARBA" id="ARBA00022448"/>
    </source>
</evidence>
<evidence type="ECO:0000256" key="5">
    <source>
        <dbReference type="ARBA" id="ARBA00022989"/>
    </source>
</evidence>
<dbReference type="AlphaFoldDB" id="A0A420DNY3"/>
<dbReference type="InterPro" id="IPR020846">
    <property type="entry name" value="MFS_dom"/>
</dbReference>
<dbReference type="GO" id="GO:0005886">
    <property type="term" value="C:plasma membrane"/>
    <property type="evidence" value="ECO:0007669"/>
    <property type="project" value="UniProtKB-SubCell"/>
</dbReference>
<feature type="transmembrane region" description="Helical" evidence="7">
    <location>
        <begin position="53"/>
        <end position="74"/>
    </location>
</feature>
<protein>
    <submittedName>
        <fullName evidence="9">Putative MFS family arabinose efflux permease</fullName>
    </submittedName>
</protein>
<feature type="domain" description="Major facilitator superfamily (MFS) profile" evidence="8">
    <location>
        <begin position="16"/>
        <end position="403"/>
    </location>
</feature>
<feature type="transmembrane region" description="Helical" evidence="7">
    <location>
        <begin position="349"/>
        <end position="369"/>
    </location>
</feature>
<keyword evidence="4 7" id="KW-0812">Transmembrane</keyword>
<dbReference type="EMBL" id="RAQK01000001">
    <property type="protein sequence ID" value="RKE95994.1"/>
    <property type="molecule type" value="Genomic_DNA"/>
</dbReference>
<dbReference type="InterPro" id="IPR010290">
    <property type="entry name" value="TM_effector"/>
</dbReference>
<sequence length="543" mass="59085">MIVSRQSTLHVLRHSVFASLWFATLVSNLGGLVQGVAAAWLMTTLSDSRSLVALVQASTTLPVVLFSLPSGALADSFDRRGIMLVALCWMLCLSVLLSVFAYFGMLTPWLLLAFTFLIGSGQALFNPSWQSSMGDIVPKEDIPAAVTLNGMGFNMMRSVGPAIGGIVVTFAGVATAFALNAVSYFAIIAGLVRWHPPVVQKLLPREAFGPSISSGVRYVLLSPVLLRVMCRSFVFGLGAVVILALLPVLARNLLGGSALTYGILLGCFGFGAIGGGLLSGRLRTRFENEWIVRAAFVVMAMGVLALGLSRNMVLSGLILLPCGASWVLALSLFNVTVQLSTPRWVVGRALAIYQMAAFGGMAAGAWLWGAIAEQVGAPLAVVFASLPLIFGAAIGLKFPLENFSTRDFSPLNKFIKPSLKLDLAPRSGPIMVIVDYEIGQSDVPAFLALMVERRRIRIRDGARQWVLMRDLENPEIWTESYHVPTWVEYLRHHERRVTSDGEVYQNLLALHKGAKPPQVRRMIERQTVPRDNDVSLRLIPEEH</sequence>
<dbReference type="STRING" id="1443111.Z949_2513"/>
<gene>
    <name evidence="9" type="ORF">C8N30_0544</name>
</gene>
<dbReference type="PROSITE" id="PS50850">
    <property type="entry name" value="MFS"/>
    <property type="match status" value="1"/>
</dbReference>
<dbReference type="Proteomes" id="UP000284407">
    <property type="component" value="Unassembled WGS sequence"/>
</dbReference>
<reference evidence="9 10" key="1">
    <citation type="submission" date="2018-09" db="EMBL/GenBank/DDBJ databases">
        <title>Genomic Encyclopedia of Archaeal and Bacterial Type Strains, Phase II (KMG-II): from individual species to whole genera.</title>
        <authorList>
            <person name="Goeker M."/>
        </authorList>
    </citation>
    <scope>NUCLEOTIDE SEQUENCE [LARGE SCALE GENOMIC DNA]</scope>
    <source>
        <strain evidence="9 10">DSM 11458</strain>
    </source>
</reference>
<feature type="transmembrane region" description="Helical" evidence="7">
    <location>
        <begin position="290"/>
        <end position="308"/>
    </location>
</feature>
<feature type="transmembrane region" description="Helical" evidence="7">
    <location>
        <begin position="20"/>
        <end position="41"/>
    </location>
</feature>
<comment type="subcellular location">
    <subcellularLocation>
        <location evidence="1">Cell membrane</location>
        <topology evidence="1">Multi-pass membrane protein</topology>
    </subcellularLocation>
</comment>
<evidence type="ECO:0000256" key="1">
    <source>
        <dbReference type="ARBA" id="ARBA00004651"/>
    </source>
</evidence>
<feature type="transmembrane region" description="Helical" evidence="7">
    <location>
        <begin position="375"/>
        <end position="396"/>
    </location>
</feature>
<accession>A0A420DNY3</accession>
<keyword evidence="10" id="KW-1185">Reference proteome</keyword>
<keyword evidence="6 7" id="KW-0472">Membrane</keyword>
<evidence type="ECO:0000313" key="9">
    <source>
        <dbReference type="EMBL" id="RKE95994.1"/>
    </source>
</evidence>
<dbReference type="CDD" id="cd06173">
    <property type="entry name" value="MFS_MefA_like"/>
    <property type="match status" value="1"/>
</dbReference>
<evidence type="ECO:0000256" key="3">
    <source>
        <dbReference type="ARBA" id="ARBA00022475"/>
    </source>
</evidence>
<feature type="transmembrane region" description="Helical" evidence="7">
    <location>
        <begin position="233"/>
        <end position="253"/>
    </location>
</feature>
<feature type="transmembrane region" description="Helical" evidence="7">
    <location>
        <begin position="162"/>
        <end position="187"/>
    </location>
</feature>
<dbReference type="InterPro" id="IPR036259">
    <property type="entry name" value="MFS_trans_sf"/>
</dbReference>
<evidence type="ECO:0000259" key="8">
    <source>
        <dbReference type="PROSITE" id="PS50850"/>
    </source>
</evidence>
<evidence type="ECO:0000313" key="10">
    <source>
        <dbReference type="Proteomes" id="UP000284407"/>
    </source>
</evidence>
<evidence type="ECO:0000256" key="6">
    <source>
        <dbReference type="ARBA" id="ARBA00023136"/>
    </source>
</evidence>
<comment type="caution">
    <text evidence="9">The sequence shown here is derived from an EMBL/GenBank/DDBJ whole genome shotgun (WGS) entry which is preliminary data.</text>
</comment>
<keyword evidence="3" id="KW-1003">Cell membrane</keyword>
<feature type="transmembrane region" description="Helical" evidence="7">
    <location>
        <begin position="81"/>
        <end position="103"/>
    </location>
</feature>
<dbReference type="Gene3D" id="1.20.1250.20">
    <property type="entry name" value="MFS general substrate transporter like domains"/>
    <property type="match status" value="1"/>
</dbReference>
<keyword evidence="2" id="KW-0813">Transport</keyword>
<organism evidence="9 10">
    <name type="scientific">Sulfitobacter guttiformis</name>
    <dbReference type="NCBI Taxonomy" id="74349"/>
    <lineage>
        <taxon>Bacteria</taxon>
        <taxon>Pseudomonadati</taxon>
        <taxon>Pseudomonadota</taxon>
        <taxon>Alphaproteobacteria</taxon>
        <taxon>Rhodobacterales</taxon>
        <taxon>Roseobacteraceae</taxon>
        <taxon>Sulfitobacter</taxon>
    </lineage>
</organism>
<feature type="transmembrane region" description="Helical" evidence="7">
    <location>
        <begin position="259"/>
        <end position="278"/>
    </location>
</feature>
<dbReference type="GO" id="GO:0022857">
    <property type="term" value="F:transmembrane transporter activity"/>
    <property type="evidence" value="ECO:0007669"/>
    <property type="project" value="InterPro"/>
</dbReference>
<evidence type="ECO:0000256" key="4">
    <source>
        <dbReference type="ARBA" id="ARBA00022692"/>
    </source>
</evidence>
<name>A0A420DNY3_9RHOB</name>